<dbReference type="EMBL" id="MPPL01000002">
    <property type="protein sequence ID" value="OKS84534.1"/>
    <property type="molecule type" value="Genomic_DNA"/>
</dbReference>
<dbReference type="InterPro" id="IPR036929">
    <property type="entry name" value="DsbDN_sf"/>
</dbReference>
<dbReference type="AlphaFoldDB" id="A0A1Q5ZRZ5"/>
<evidence type="ECO:0000313" key="2">
    <source>
        <dbReference type="EMBL" id="OKS84534.1"/>
    </source>
</evidence>
<dbReference type="InterPro" id="IPR028250">
    <property type="entry name" value="DsbDN"/>
</dbReference>
<accession>A0A1Q5ZRZ5</accession>
<dbReference type="GO" id="GO:0045454">
    <property type="term" value="P:cell redox homeostasis"/>
    <property type="evidence" value="ECO:0007669"/>
    <property type="project" value="TreeGrafter"/>
</dbReference>
<evidence type="ECO:0000259" key="1">
    <source>
        <dbReference type="Pfam" id="PF11412"/>
    </source>
</evidence>
<evidence type="ECO:0000313" key="3">
    <source>
        <dbReference type="Proteomes" id="UP000186720"/>
    </source>
</evidence>
<dbReference type="GO" id="GO:0015035">
    <property type="term" value="F:protein-disulfide reductase activity"/>
    <property type="evidence" value="ECO:0007669"/>
    <property type="project" value="TreeGrafter"/>
</dbReference>
<dbReference type="Proteomes" id="UP000186720">
    <property type="component" value="Unassembled WGS sequence"/>
</dbReference>
<dbReference type="Pfam" id="PF11412">
    <property type="entry name" value="DsbD_N"/>
    <property type="match status" value="1"/>
</dbReference>
<dbReference type="PANTHER" id="PTHR32234">
    <property type="entry name" value="THIOL:DISULFIDE INTERCHANGE PROTEIN DSBD"/>
    <property type="match status" value="1"/>
</dbReference>
<name>A0A1Q5ZRZ5_9SPHI</name>
<feature type="domain" description="Thiol:disulfide interchange protein DsbD N-terminal" evidence="1">
    <location>
        <begin position="50"/>
        <end position="153"/>
    </location>
</feature>
<reference evidence="2 3" key="1">
    <citation type="submission" date="2016-11" db="EMBL/GenBank/DDBJ databases">
        <title>Whole Genome Sequencing of Mucilaginibacter polytrichastri RG4-7(T) isolated from the moss sample.</title>
        <authorList>
            <person name="Li Y."/>
        </authorList>
    </citation>
    <scope>NUCLEOTIDE SEQUENCE [LARGE SCALE GENOMIC DNA]</scope>
    <source>
        <strain evidence="2 3">RG4-7</strain>
    </source>
</reference>
<dbReference type="PANTHER" id="PTHR32234:SF0">
    <property type="entry name" value="THIOL:DISULFIDE INTERCHANGE PROTEIN DSBD"/>
    <property type="match status" value="1"/>
</dbReference>
<gene>
    <name evidence="2" type="ORF">RG47T_5224</name>
</gene>
<organism evidence="2 3">
    <name type="scientific">Mucilaginibacter polytrichastri</name>
    <dbReference type="NCBI Taxonomy" id="1302689"/>
    <lineage>
        <taxon>Bacteria</taxon>
        <taxon>Pseudomonadati</taxon>
        <taxon>Bacteroidota</taxon>
        <taxon>Sphingobacteriia</taxon>
        <taxon>Sphingobacteriales</taxon>
        <taxon>Sphingobacteriaceae</taxon>
        <taxon>Mucilaginibacter</taxon>
    </lineage>
</organism>
<dbReference type="STRING" id="1302689.RG47T_5224"/>
<sequence length="160" mass="17979">MNLLFNIKKDKMKRIVSMVIVLVLFALQGNSQILQPVKWSYAAKKTGPSEAVVFLKATIDAGWHVYSQFVKEGGPVKTTINFNPSKTFTLVGKTIEPKPVTRMEKAFGMDVSFFENSVVFQQKIKLKAKQATISGKLEYMTCNDEKCLPPDNIEFSIPVK</sequence>
<keyword evidence="3" id="KW-1185">Reference proteome</keyword>
<protein>
    <recommendedName>
        <fullName evidence="1">Thiol:disulfide interchange protein DsbD N-terminal domain-containing protein</fullName>
    </recommendedName>
</protein>
<dbReference type="Gene3D" id="2.60.40.1250">
    <property type="entry name" value="Thiol:disulfide interchange protein DsbD, N-terminal domain"/>
    <property type="match status" value="1"/>
</dbReference>
<comment type="caution">
    <text evidence="2">The sequence shown here is derived from an EMBL/GenBank/DDBJ whole genome shotgun (WGS) entry which is preliminary data.</text>
</comment>
<proteinExistence type="predicted"/>